<protein>
    <submittedName>
        <fullName evidence="2">Uncharacterized protein</fullName>
    </submittedName>
</protein>
<sequence length="158" mass="17348">MREGYMSHIVATKANNITPIPYPRSLAARSQLLLLLPGAPGGRGRDYVDHTDGCTAPGRLAGLALRGCEGFSRTFYEPFKVSAVDQVLYLLLQSPAVLCRMSKAAVILAVFCLVAVARALWHFWPFKELFILDLHWDVHAGVIQGSQGCLSVILPRSR</sequence>
<accession>A0AAD3SCM3</accession>
<evidence type="ECO:0000313" key="2">
    <source>
        <dbReference type="EMBL" id="GMH08557.1"/>
    </source>
</evidence>
<dbReference type="EMBL" id="BSYO01000008">
    <property type="protein sequence ID" value="GMH08557.1"/>
    <property type="molecule type" value="Genomic_DNA"/>
</dbReference>
<keyword evidence="3" id="KW-1185">Reference proteome</keyword>
<keyword evidence="1" id="KW-0812">Transmembrane</keyword>
<keyword evidence="1" id="KW-1133">Transmembrane helix</keyword>
<dbReference type="Proteomes" id="UP001279734">
    <property type="component" value="Unassembled WGS sequence"/>
</dbReference>
<gene>
    <name evidence="2" type="ORF">Nepgr_010397</name>
</gene>
<dbReference type="AlphaFoldDB" id="A0AAD3SCM3"/>
<proteinExistence type="predicted"/>
<reference evidence="2" key="1">
    <citation type="submission" date="2023-05" db="EMBL/GenBank/DDBJ databases">
        <title>Nepenthes gracilis genome sequencing.</title>
        <authorList>
            <person name="Fukushima K."/>
        </authorList>
    </citation>
    <scope>NUCLEOTIDE SEQUENCE</scope>
    <source>
        <strain evidence="2">SING2019-196</strain>
    </source>
</reference>
<name>A0AAD3SCM3_NEPGR</name>
<feature type="transmembrane region" description="Helical" evidence="1">
    <location>
        <begin position="104"/>
        <end position="124"/>
    </location>
</feature>
<comment type="caution">
    <text evidence="2">The sequence shown here is derived from an EMBL/GenBank/DDBJ whole genome shotgun (WGS) entry which is preliminary data.</text>
</comment>
<organism evidence="2 3">
    <name type="scientific">Nepenthes gracilis</name>
    <name type="common">Slender pitcher plant</name>
    <dbReference type="NCBI Taxonomy" id="150966"/>
    <lineage>
        <taxon>Eukaryota</taxon>
        <taxon>Viridiplantae</taxon>
        <taxon>Streptophyta</taxon>
        <taxon>Embryophyta</taxon>
        <taxon>Tracheophyta</taxon>
        <taxon>Spermatophyta</taxon>
        <taxon>Magnoliopsida</taxon>
        <taxon>eudicotyledons</taxon>
        <taxon>Gunneridae</taxon>
        <taxon>Pentapetalae</taxon>
        <taxon>Caryophyllales</taxon>
        <taxon>Nepenthaceae</taxon>
        <taxon>Nepenthes</taxon>
    </lineage>
</organism>
<evidence type="ECO:0000256" key="1">
    <source>
        <dbReference type="SAM" id="Phobius"/>
    </source>
</evidence>
<keyword evidence="1" id="KW-0472">Membrane</keyword>
<evidence type="ECO:0000313" key="3">
    <source>
        <dbReference type="Proteomes" id="UP001279734"/>
    </source>
</evidence>